<feature type="transmembrane region" description="Helical" evidence="6">
    <location>
        <begin position="34"/>
        <end position="54"/>
    </location>
</feature>
<dbReference type="InterPro" id="IPR000160">
    <property type="entry name" value="GGDEF_dom"/>
</dbReference>
<dbReference type="InterPro" id="IPR050706">
    <property type="entry name" value="Cyclic-di-GMP_PDE-like"/>
</dbReference>
<evidence type="ECO:0008006" key="11">
    <source>
        <dbReference type="Google" id="ProtNLM"/>
    </source>
</evidence>
<dbReference type="PROSITE" id="PS50887">
    <property type="entry name" value="GGDEF"/>
    <property type="match status" value="1"/>
</dbReference>
<keyword evidence="10" id="KW-1185">Reference proteome</keyword>
<dbReference type="Pfam" id="PF00990">
    <property type="entry name" value="GGDEF"/>
    <property type="match status" value="1"/>
</dbReference>
<evidence type="ECO:0000256" key="4">
    <source>
        <dbReference type="ARBA" id="ARBA00022989"/>
    </source>
</evidence>
<reference evidence="10" key="1">
    <citation type="journal article" date="2019" name="Int. J. Syst. Evol. Microbiol.">
        <title>The Global Catalogue of Microorganisms (GCM) 10K type strain sequencing project: providing services to taxonomists for standard genome sequencing and annotation.</title>
        <authorList>
            <consortium name="The Broad Institute Genomics Platform"/>
            <consortium name="The Broad Institute Genome Sequencing Center for Infectious Disease"/>
            <person name="Wu L."/>
            <person name="Ma J."/>
        </authorList>
    </citation>
    <scope>NUCLEOTIDE SEQUENCE [LARGE SCALE GENOMIC DNA]</scope>
    <source>
        <strain evidence="10">JCM 14330</strain>
    </source>
</reference>
<feature type="transmembrane region" description="Helical" evidence="6">
    <location>
        <begin position="99"/>
        <end position="118"/>
    </location>
</feature>
<evidence type="ECO:0000259" key="8">
    <source>
        <dbReference type="PROSITE" id="PS50887"/>
    </source>
</evidence>
<dbReference type="InterPro" id="IPR035919">
    <property type="entry name" value="EAL_sf"/>
</dbReference>
<dbReference type="InterPro" id="IPR011620">
    <property type="entry name" value="Sig_transdc_His_kinase_LytS_TM"/>
</dbReference>
<gene>
    <name evidence="9" type="ORF">GCM10009097_23990</name>
</gene>
<evidence type="ECO:0000256" key="3">
    <source>
        <dbReference type="ARBA" id="ARBA00022692"/>
    </source>
</evidence>
<protein>
    <recommendedName>
        <fullName evidence="11">Diguanylate cyclase (GGDEF) domain-containing protein</fullName>
    </recommendedName>
</protein>
<dbReference type="EMBL" id="BAAAEN010000007">
    <property type="protein sequence ID" value="GAA0506095.1"/>
    <property type="molecule type" value="Genomic_DNA"/>
</dbReference>
<comment type="caution">
    <text evidence="9">The sequence shown here is derived from an EMBL/GenBank/DDBJ whole genome shotgun (WGS) entry which is preliminary data.</text>
</comment>
<organism evidence="9 10">
    <name type="scientific">Pigmentiphaga daeguensis</name>
    <dbReference type="NCBI Taxonomy" id="414049"/>
    <lineage>
        <taxon>Bacteria</taxon>
        <taxon>Pseudomonadati</taxon>
        <taxon>Pseudomonadota</taxon>
        <taxon>Betaproteobacteria</taxon>
        <taxon>Burkholderiales</taxon>
        <taxon>Alcaligenaceae</taxon>
        <taxon>Pigmentiphaga</taxon>
    </lineage>
</organism>
<dbReference type="InterPro" id="IPR043128">
    <property type="entry name" value="Rev_trsase/Diguanyl_cyclase"/>
</dbReference>
<evidence type="ECO:0000256" key="1">
    <source>
        <dbReference type="ARBA" id="ARBA00004651"/>
    </source>
</evidence>
<dbReference type="CDD" id="cd01948">
    <property type="entry name" value="EAL"/>
    <property type="match status" value="1"/>
</dbReference>
<dbReference type="InterPro" id="IPR001633">
    <property type="entry name" value="EAL_dom"/>
</dbReference>
<evidence type="ECO:0000313" key="10">
    <source>
        <dbReference type="Proteomes" id="UP001501706"/>
    </source>
</evidence>
<name>A0ABP3LTU8_9BURK</name>
<dbReference type="SMART" id="SM00267">
    <property type="entry name" value="GGDEF"/>
    <property type="match status" value="1"/>
</dbReference>
<evidence type="ECO:0000256" key="6">
    <source>
        <dbReference type="SAM" id="Phobius"/>
    </source>
</evidence>
<dbReference type="CDD" id="cd01949">
    <property type="entry name" value="GGDEF"/>
    <property type="match status" value="1"/>
</dbReference>
<dbReference type="Pfam" id="PF07694">
    <property type="entry name" value="5TM-5TMR_LYT"/>
    <property type="match status" value="1"/>
</dbReference>
<sequence length="638" mass="69164">MNTLFPLLLSALTPIALTSVYVALRAWLPGGRQGNLHMSVLFGAAMWLAMMSSVHHGPYTIADMRGAILVLAYLFGGPIPALVSLVIGAITRSWIGGPVAPIGVAVLATIFLGILLLARWPDRLVPEPGAVSARALATMGAWASLNQAAALWLAHAAGALLIVMPLTQFCVTMIAGGMLILIQQKTNLGRKLNEQQDLVRTLLVRDRASGLLNRAGFWLELDAALRKLAGSDDKIVVLLISIRRLRNVSVTLGPRLSESLLTQAARRLEAVVKNPTLARFDDGTFGLFVMADPLDETVALVDDVFAAFRRPFHFHGRDLHLSLNIGISSSSGDHDALETLIAHGNQALARSITLGENRLQVYDENTVVQAVRPMKLEVELRRAVETGNEFLLQYQPKVHLDTGKLHGVEALCRWHSPALGQVAPDEFIPVAETSGLIVPLGDWVLHETCRQLVEWRRRGFVPPVTAVNLSAKQLLDDDFPEKSLRCVLGHGLSPSQIEFELTESSVMTNPNLSINVLNRLKALGFPLSLDDFGSGASNIGHLKALPFDCIKIDKSVIDDLGASDDAEIVCQAIYGLGSAMHLDMVAEGIETEVQRNQLRKIGFTLGQGFYFSPALNGDELATGWLARGYRSQGAESAL</sequence>
<feature type="transmembrane region" description="Helical" evidence="6">
    <location>
        <begin position="66"/>
        <end position="87"/>
    </location>
</feature>
<comment type="subcellular location">
    <subcellularLocation>
        <location evidence="1">Cell membrane</location>
        <topology evidence="1">Multi-pass membrane protein</topology>
    </subcellularLocation>
</comment>
<proteinExistence type="predicted"/>
<evidence type="ECO:0000256" key="2">
    <source>
        <dbReference type="ARBA" id="ARBA00022475"/>
    </source>
</evidence>
<keyword evidence="5 6" id="KW-0472">Membrane</keyword>
<feature type="transmembrane region" description="Helical" evidence="6">
    <location>
        <begin position="159"/>
        <end position="182"/>
    </location>
</feature>
<dbReference type="Gene3D" id="3.30.70.270">
    <property type="match status" value="1"/>
</dbReference>
<feature type="transmembrane region" description="Helical" evidence="6">
    <location>
        <begin position="130"/>
        <end position="153"/>
    </location>
</feature>
<evidence type="ECO:0000256" key="5">
    <source>
        <dbReference type="ARBA" id="ARBA00023136"/>
    </source>
</evidence>
<keyword evidence="2" id="KW-1003">Cell membrane</keyword>
<accession>A0ABP3LTU8</accession>
<dbReference type="PROSITE" id="PS50883">
    <property type="entry name" value="EAL"/>
    <property type="match status" value="1"/>
</dbReference>
<feature type="domain" description="EAL" evidence="7">
    <location>
        <begin position="373"/>
        <end position="628"/>
    </location>
</feature>
<dbReference type="PANTHER" id="PTHR33121:SF71">
    <property type="entry name" value="OXYGEN SENSOR PROTEIN DOSP"/>
    <property type="match status" value="1"/>
</dbReference>
<dbReference type="SMART" id="SM00052">
    <property type="entry name" value="EAL"/>
    <property type="match status" value="1"/>
</dbReference>
<keyword evidence="4 6" id="KW-1133">Transmembrane helix</keyword>
<keyword evidence="3 6" id="KW-0812">Transmembrane</keyword>
<evidence type="ECO:0000259" key="7">
    <source>
        <dbReference type="PROSITE" id="PS50883"/>
    </source>
</evidence>
<dbReference type="Gene3D" id="3.20.20.450">
    <property type="entry name" value="EAL domain"/>
    <property type="match status" value="1"/>
</dbReference>
<evidence type="ECO:0000313" key="9">
    <source>
        <dbReference type="EMBL" id="GAA0506095.1"/>
    </source>
</evidence>
<dbReference type="Pfam" id="PF00563">
    <property type="entry name" value="EAL"/>
    <property type="match status" value="1"/>
</dbReference>
<feature type="domain" description="GGDEF" evidence="8">
    <location>
        <begin position="233"/>
        <end position="364"/>
    </location>
</feature>
<dbReference type="PANTHER" id="PTHR33121">
    <property type="entry name" value="CYCLIC DI-GMP PHOSPHODIESTERASE PDEF"/>
    <property type="match status" value="1"/>
</dbReference>
<dbReference type="Proteomes" id="UP001501706">
    <property type="component" value="Unassembled WGS sequence"/>
</dbReference>
<dbReference type="SUPFAM" id="SSF55073">
    <property type="entry name" value="Nucleotide cyclase"/>
    <property type="match status" value="1"/>
</dbReference>
<dbReference type="RefSeq" id="WP_343927601.1">
    <property type="nucleotide sequence ID" value="NZ_BAAAEN010000007.1"/>
</dbReference>
<dbReference type="SUPFAM" id="SSF141868">
    <property type="entry name" value="EAL domain-like"/>
    <property type="match status" value="1"/>
</dbReference>
<dbReference type="InterPro" id="IPR029787">
    <property type="entry name" value="Nucleotide_cyclase"/>
</dbReference>